<organism evidence="3 4">
    <name type="scientific">Chaetoceros tenuissimus</name>
    <dbReference type="NCBI Taxonomy" id="426638"/>
    <lineage>
        <taxon>Eukaryota</taxon>
        <taxon>Sar</taxon>
        <taxon>Stramenopiles</taxon>
        <taxon>Ochrophyta</taxon>
        <taxon>Bacillariophyta</taxon>
        <taxon>Coscinodiscophyceae</taxon>
        <taxon>Chaetocerotophycidae</taxon>
        <taxon>Chaetocerotales</taxon>
        <taxon>Chaetocerotaceae</taxon>
        <taxon>Chaetoceros</taxon>
    </lineage>
</organism>
<evidence type="ECO:0000256" key="1">
    <source>
        <dbReference type="SAM" id="SignalP"/>
    </source>
</evidence>
<feature type="signal peptide" evidence="1">
    <location>
        <begin position="1"/>
        <end position="25"/>
    </location>
</feature>
<dbReference type="PROSITE" id="PS51670">
    <property type="entry name" value="SHKT"/>
    <property type="match status" value="1"/>
</dbReference>
<reference evidence="3 4" key="1">
    <citation type="journal article" date="2021" name="Sci. Rep.">
        <title>The genome of the diatom Chaetoceros tenuissimus carries an ancient integrated fragment of an extant virus.</title>
        <authorList>
            <person name="Hongo Y."/>
            <person name="Kimura K."/>
            <person name="Takaki Y."/>
            <person name="Yoshida Y."/>
            <person name="Baba S."/>
            <person name="Kobayashi G."/>
            <person name="Nagasaki K."/>
            <person name="Hano T."/>
            <person name="Tomaru Y."/>
        </authorList>
    </citation>
    <scope>NUCLEOTIDE SEQUENCE [LARGE SCALE GENOMIC DNA]</scope>
    <source>
        <strain evidence="3 4">NIES-3715</strain>
    </source>
</reference>
<feature type="chain" id="PRO_5042169931" description="ShKT domain-containing protein" evidence="1">
    <location>
        <begin position="26"/>
        <end position="553"/>
    </location>
</feature>
<feature type="domain" description="ShKT" evidence="2">
    <location>
        <begin position="510"/>
        <end position="553"/>
    </location>
</feature>
<protein>
    <recommendedName>
        <fullName evidence="2">ShKT domain-containing protein</fullName>
    </recommendedName>
</protein>
<proteinExistence type="predicted"/>
<evidence type="ECO:0000313" key="3">
    <source>
        <dbReference type="EMBL" id="GFH57576.1"/>
    </source>
</evidence>
<dbReference type="SUPFAM" id="SSF55486">
    <property type="entry name" value="Metalloproteases ('zincins'), catalytic domain"/>
    <property type="match status" value="1"/>
</dbReference>
<sequence length="553" mass="60763">MKYPNILSFLLCFTSLSSTYSAAYAKYLRRDVPKQLSRNLDTMATIECVVSEIDGFFPPDDGHQEETIYGCTSDDDSTFFFNGDPLSLLGESFISGETVLFVSLDAFTDGLIDVEKASIPGKSSVTLMDDSTARRRLTKTGMKRVLVVRVESSDGSVAPSQSEAKMANDVFYDENNLARRFDECSNGKLQFGPASGNGVITVKTDIDLTNSTWRECGDIAMGGAESIDRDHTLIVCPDEVDFGGAAAWGTVPGTKSWYRSKYASFPMTQMHEVGHNLGHSHSGKGGSTYADPTCNMGNKGSWTDSGSRFCFNAAKTFVNGWYSEYDHTMNPSIEQFDGKLYGINAVRDGTIPKDGKVTLKLEGENGEFPLYLMFQPKAGANSDIPQYGNKVVITEQENERRSKSSWKAALGRGYSFTFQWGSGISEIKVCQINLNDSSADVVIGKSGEVFCDFLDDELPLCQDAPGKFQWVQYKMKTCKFVASKANKRCSRPQAAEACPATCAEHLYSPCQPYDRNSSFNLQKVKRTCDDAVSLGFCSMNKVRSFCPVACGVF</sequence>
<dbReference type="Proteomes" id="UP001054902">
    <property type="component" value="Unassembled WGS sequence"/>
</dbReference>
<evidence type="ECO:0000313" key="4">
    <source>
        <dbReference type="Proteomes" id="UP001054902"/>
    </source>
</evidence>
<dbReference type="InterPro" id="IPR003582">
    <property type="entry name" value="ShKT_dom"/>
</dbReference>
<dbReference type="Pfam" id="PF05548">
    <property type="entry name" value="Peptidase_M11"/>
    <property type="match status" value="1"/>
</dbReference>
<keyword evidence="1" id="KW-0732">Signal</keyword>
<gene>
    <name evidence="3" type="ORF">CTEN210_14052</name>
</gene>
<keyword evidence="4" id="KW-1185">Reference proteome</keyword>
<evidence type="ECO:0000259" key="2">
    <source>
        <dbReference type="PROSITE" id="PS51670"/>
    </source>
</evidence>
<dbReference type="InterPro" id="IPR008752">
    <property type="entry name" value="Peptidase_M11"/>
</dbReference>
<dbReference type="AlphaFoldDB" id="A0AAD3D6H1"/>
<comment type="caution">
    <text evidence="3">The sequence shown here is derived from an EMBL/GenBank/DDBJ whole genome shotgun (WGS) entry which is preliminary data.</text>
</comment>
<dbReference type="EMBL" id="BLLK01000058">
    <property type="protein sequence ID" value="GFH57576.1"/>
    <property type="molecule type" value="Genomic_DNA"/>
</dbReference>
<accession>A0AAD3D6H1</accession>
<name>A0AAD3D6H1_9STRA</name>